<evidence type="ECO:0000313" key="3">
    <source>
        <dbReference type="Proteomes" id="UP000292554"/>
    </source>
</evidence>
<gene>
    <name evidence="2" type="ORF">EZV61_04045</name>
</gene>
<evidence type="ECO:0000313" key="2">
    <source>
        <dbReference type="EMBL" id="TCI05141.1"/>
    </source>
</evidence>
<accession>A0ABY2APL6</accession>
<feature type="chain" id="PRO_5046996631" evidence="1">
    <location>
        <begin position="22"/>
        <end position="224"/>
    </location>
</feature>
<reference evidence="2 3" key="1">
    <citation type="submission" date="2019-02" db="EMBL/GenBank/DDBJ databases">
        <title>Corallincola luteus sp. nov., a marine bacterium isolated from surface sediment of Bohai Sea in China.</title>
        <authorList>
            <person name="Ren Q."/>
        </authorList>
    </citation>
    <scope>NUCLEOTIDE SEQUENCE [LARGE SCALE GENOMIC DNA]</scope>
    <source>
        <strain evidence="2 3">DASS28</strain>
    </source>
</reference>
<dbReference type="RefSeq" id="WP_131414415.1">
    <property type="nucleotide sequence ID" value="NZ_SJXE01000001.1"/>
</dbReference>
<proteinExistence type="predicted"/>
<keyword evidence="3" id="KW-1185">Reference proteome</keyword>
<dbReference type="Proteomes" id="UP000292554">
    <property type="component" value="Unassembled WGS sequence"/>
</dbReference>
<name>A0ABY2APL6_9GAMM</name>
<protein>
    <submittedName>
        <fullName evidence="2">Uncharacterized protein</fullName>
    </submittedName>
</protein>
<sequence>MKQVAILLSLMISFASSPAFAAFVQYQISDTIETVSYDEYYDEIIDYKSVYGSFYYDIENVSLVAGIMDIEGETFLMDSYKGVGNSNLYMSLHQYGFYMGFDIGFQSQNNPNNHFSLNGEYEIGVPLDLYPCIEIDACPTTMYDEIPVWQDAEASGALIEGFHEGFLQYDSGESGDFWDTFIEHDSFRLVDELPDIFKPSMKVPDSSYAAGLLLLLLPLVKRRR</sequence>
<keyword evidence="1" id="KW-0732">Signal</keyword>
<organism evidence="2 3">
    <name type="scientific">Corallincola luteus</name>
    <dbReference type="NCBI Taxonomy" id="1775177"/>
    <lineage>
        <taxon>Bacteria</taxon>
        <taxon>Pseudomonadati</taxon>
        <taxon>Pseudomonadota</taxon>
        <taxon>Gammaproteobacteria</taxon>
        <taxon>Alteromonadales</taxon>
        <taxon>Psychromonadaceae</taxon>
        <taxon>Corallincola</taxon>
    </lineage>
</organism>
<dbReference type="EMBL" id="SJXE01000001">
    <property type="protein sequence ID" value="TCI05141.1"/>
    <property type="molecule type" value="Genomic_DNA"/>
</dbReference>
<evidence type="ECO:0000256" key="1">
    <source>
        <dbReference type="SAM" id="SignalP"/>
    </source>
</evidence>
<feature type="signal peptide" evidence="1">
    <location>
        <begin position="1"/>
        <end position="21"/>
    </location>
</feature>
<comment type="caution">
    <text evidence="2">The sequence shown here is derived from an EMBL/GenBank/DDBJ whole genome shotgun (WGS) entry which is preliminary data.</text>
</comment>